<evidence type="ECO:0000313" key="1">
    <source>
        <dbReference type="EMBL" id="KAF1963625.1"/>
    </source>
</evidence>
<organism evidence="1 2">
    <name type="scientific">Byssothecium circinans</name>
    <dbReference type="NCBI Taxonomy" id="147558"/>
    <lineage>
        <taxon>Eukaryota</taxon>
        <taxon>Fungi</taxon>
        <taxon>Dikarya</taxon>
        <taxon>Ascomycota</taxon>
        <taxon>Pezizomycotina</taxon>
        <taxon>Dothideomycetes</taxon>
        <taxon>Pleosporomycetidae</taxon>
        <taxon>Pleosporales</taxon>
        <taxon>Massarineae</taxon>
        <taxon>Massarinaceae</taxon>
        <taxon>Byssothecium</taxon>
    </lineage>
</organism>
<protein>
    <submittedName>
        <fullName evidence="1">Uncharacterized protein</fullName>
    </submittedName>
</protein>
<keyword evidence="2" id="KW-1185">Reference proteome</keyword>
<gene>
    <name evidence="1" type="ORF">CC80DRAFT_394835</name>
</gene>
<sequence length="211" mass="23895">MASDAVIYEWHTGAKSYHIRQTTFTKCERAASYGLPWIKQRFAVEAAALRLLREQTNIPAPRLLAFDEDVNGLCYLVTEIVPGSVPGDMAAAECRMPHVHRPAQRNVPCAACDGIVRANADQFVRQVVLPQLSSLRSKTTGLDGFVIPPRWVYENDERVSWPVLSSPEYDFVFCHNDLVIHNMLFSLETLEVLALLDMEECGYFPPEIQQW</sequence>
<dbReference type="OrthoDB" id="2906425at2759"/>
<dbReference type="EMBL" id="ML976977">
    <property type="protein sequence ID" value="KAF1963625.1"/>
    <property type="molecule type" value="Genomic_DNA"/>
</dbReference>
<proteinExistence type="predicted"/>
<evidence type="ECO:0000313" key="2">
    <source>
        <dbReference type="Proteomes" id="UP000800035"/>
    </source>
</evidence>
<dbReference type="InterPro" id="IPR011009">
    <property type="entry name" value="Kinase-like_dom_sf"/>
</dbReference>
<dbReference type="AlphaFoldDB" id="A0A6A5UFE0"/>
<dbReference type="Proteomes" id="UP000800035">
    <property type="component" value="Unassembled WGS sequence"/>
</dbReference>
<feature type="non-terminal residue" evidence="1">
    <location>
        <position position="211"/>
    </location>
</feature>
<dbReference type="InterPro" id="IPR051678">
    <property type="entry name" value="AGP_Transferase"/>
</dbReference>
<reference evidence="1" key="1">
    <citation type="journal article" date="2020" name="Stud. Mycol.">
        <title>101 Dothideomycetes genomes: a test case for predicting lifestyles and emergence of pathogens.</title>
        <authorList>
            <person name="Haridas S."/>
            <person name="Albert R."/>
            <person name="Binder M."/>
            <person name="Bloem J."/>
            <person name="Labutti K."/>
            <person name="Salamov A."/>
            <person name="Andreopoulos B."/>
            <person name="Baker S."/>
            <person name="Barry K."/>
            <person name="Bills G."/>
            <person name="Bluhm B."/>
            <person name="Cannon C."/>
            <person name="Castanera R."/>
            <person name="Culley D."/>
            <person name="Daum C."/>
            <person name="Ezra D."/>
            <person name="Gonzalez J."/>
            <person name="Henrissat B."/>
            <person name="Kuo A."/>
            <person name="Liang C."/>
            <person name="Lipzen A."/>
            <person name="Lutzoni F."/>
            <person name="Magnuson J."/>
            <person name="Mondo S."/>
            <person name="Nolan M."/>
            <person name="Ohm R."/>
            <person name="Pangilinan J."/>
            <person name="Park H.-J."/>
            <person name="Ramirez L."/>
            <person name="Alfaro M."/>
            <person name="Sun H."/>
            <person name="Tritt A."/>
            <person name="Yoshinaga Y."/>
            <person name="Zwiers L.-H."/>
            <person name="Turgeon B."/>
            <person name="Goodwin S."/>
            <person name="Spatafora J."/>
            <person name="Crous P."/>
            <person name="Grigoriev I."/>
        </authorList>
    </citation>
    <scope>NUCLEOTIDE SEQUENCE</scope>
    <source>
        <strain evidence="1">CBS 675.92</strain>
    </source>
</reference>
<name>A0A6A5UFE0_9PLEO</name>
<accession>A0A6A5UFE0</accession>
<dbReference type="SUPFAM" id="SSF56112">
    <property type="entry name" value="Protein kinase-like (PK-like)"/>
    <property type="match status" value="1"/>
</dbReference>
<dbReference type="PANTHER" id="PTHR21310">
    <property type="entry name" value="AMINOGLYCOSIDE PHOSPHOTRANSFERASE-RELATED-RELATED"/>
    <property type="match status" value="1"/>
</dbReference>